<dbReference type="OrthoDB" id="9804504at2"/>
<dbReference type="InterPro" id="IPR000863">
    <property type="entry name" value="Sulfotransferase_dom"/>
</dbReference>
<sequence length="271" mass="30278">MIYWLASYPRSGNTWCRAVLSNLMLPAAGESADIRRLAAPPTAISRDAFDTEFDCSSSEMTIDEVDRLRPDLYLRLAAAAREPLVIKLHCAYRTASDGRPIFPHAATAGVALIVRNPLDVALSLAPFLSMTLDEAIDWMEREDAELSRQHIGSTPALPQRIGSWSGHIASWLDASRMRLHLVRYEDLQADPVAAFGALANFLGLDAGPDRIRDAVERSRFDHLQAQELRHSGDARYFRRGQVGEWRDALSAERRERLIAAHGPMMRRLGYG</sequence>
<dbReference type="Pfam" id="PF00685">
    <property type="entry name" value="Sulfotransfer_1"/>
    <property type="match status" value="1"/>
</dbReference>
<dbReference type="Proteomes" id="UP000318055">
    <property type="component" value="Chromosome"/>
</dbReference>
<dbReference type="GO" id="GO:0008146">
    <property type="term" value="F:sulfotransferase activity"/>
    <property type="evidence" value="ECO:0007669"/>
    <property type="project" value="InterPro"/>
</dbReference>
<proteinExistence type="inferred from homology"/>
<name>A0A518RCE6_9SPHN</name>
<protein>
    <submittedName>
        <fullName evidence="4">Sulfotransferase domain-containing protein</fullName>
    </submittedName>
</protein>
<feature type="domain" description="Sulfotransferase" evidence="3">
    <location>
        <begin position="4"/>
        <end position="265"/>
    </location>
</feature>
<organism evidence="4 5">
    <name type="scientific">Sphingomonas suaedae</name>
    <dbReference type="NCBI Taxonomy" id="2599297"/>
    <lineage>
        <taxon>Bacteria</taxon>
        <taxon>Pseudomonadati</taxon>
        <taxon>Pseudomonadota</taxon>
        <taxon>Alphaproteobacteria</taxon>
        <taxon>Sphingomonadales</taxon>
        <taxon>Sphingomonadaceae</taxon>
        <taxon>Sphingomonas</taxon>
    </lineage>
</organism>
<evidence type="ECO:0000313" key="5">
    <source>
        <dbReference type="Proteomes" id="UP000318055"/>
    </source>
</evidence>
<comment type="similarity">
    <text evidence="1">Belongs to the sulfotransferase 1 family.</text>
</comment>
<dbReference type="SUPFAM" id="SSF52540">
    <property type="entry name" value="P-loop containing nucleoside triphosphate hydrolases"/>
    <property type="match status" value="1"/>
</dbReference>
<reference evidence="4 5" key="1">
    <citation type="submission" date="2019-07" db="EMBL/GenBank/DDBJ databases">
        <title>Sphingomonas alkalisoli sp. nov., isolated from rhizosphere soil of Suaedae salsa.</title>
        <authorList>
            <person name="Zhang H."/>
            <person name="Xu L."/>
            <person name="Zhang J.-X."/>
            <person name="Sun J.-Q."/>
        </authorList>
    </citation>
    <scope>NUCLEOTIDE SEQUENCE [LARGE SCALE GENOMIC DNA]</scope>
    <source>
        <strain evidence="4 5">XS-10</strain>
    </source>
</reference>
<evidence type="ECO:0000256" key="2">
    <source>
        <dbReference type="ARBA" id="ARBA00022679"/>
    </source>
</evidence>
<dbReference type="EMBL" id="CP042239">
    <property type="protein sequence ID" value="QDX25125.1"/>
    <property type="molecule type" value="Genomic_DNA"/>
</dbReference>
<dbReference type="KEGG" id="ssua:FPZ54_03195"/>
<evidence type="ECO:0000259" key="3">
    <source>
        <dbReference type="Pfam" id="PF00685"/>
    </source>
</evidence>
<keyword evidence="5" id="KW-1185">Reference proteome</keyword>
<dbReference type="AlphaFoldDB" id="A0A518RCE6"/>
<gene>
    <name evidence="4" type="ORF">FPZ54_03195</name>
</gene>
<accession>A0A518RCE6</accession>
<dbReference type="PANTHER" id="PTHR11783">
    <property type="entry name" value="SULFOTRANSFERASE SULT"/>
    <property type="match status" value="1"/>
</dbReference>
<dbReference type="Gene3D" id="3.40.50.300">
    <property type="entry name" value="P-loop containing nucleotide triphosphate hydrolases"/>
    <property type="match status" value="1"/>
</dbReference>
<keyword evidence="2 4" id="KW-0808">Transferase</keyword>
<evidence type="ECO:0000313" key="4">
    <source>
        <dbReference type="EMBL" id="QDX25125.1"/>
    </source>
</evidence>
<dbReference type="InterPro" id="IPR027417">
    <property type="entry name" value="P-loop_NTPase"/>
</dbReference>
<evidence type="ECO:0000256" key="1">
    <source>
        <dbReference type="ARBA" id="ARBA00005771"/>
    </source>
</evidence>
<dbReference type="RefSeq" id="WP_145844919.1">
    <property type="nucleotide sequence ID" value="NZ_CP042239.1"/>
</dbReference>